<protein>
    <recommendedName>
        <fullName evidence="1">Mutator-like transposase domain-containing protein</fullName>
    </recommendedName>
</protein>
<evidence type="ECO:0000313" key="2">
    <source>
        <dbReference type="EMBL" id="CAC5368589.1"/>
    </source>
</evidence>
<dbReference type="Proteomes" id="UP000507470">
    <property type="component" value="Unassembled WGS sequence"/>
</dbReference>
<dbReference type="OrthoDB" id="6151284at2759"/>
<gene>
    <name evidence="2" type="ORF">MCOR_8084</name>
</gene>
<name>A0A6J8AKQ1_MYTCO</name>
<dbReference type="Pfam" id="PF20700">
    <property type="entry name" value="Mutator"/>
    <property type="match status" value="1"/>
</dbReference>
<feature type="domain" description="Mutator-like transposase" evidence="1">
    <location>
        <begin position="93"/>
        <end position="446"/>
    </location>
</feature>
<evidence type="ECO:0000313" key="3">
    <source>
        <dbReference type="Proteomes" id="UP000507470"/>
    </source>
</evidence>
<reference evidence="2 3" key="1">
    <citation type="submission" date="2020-06" db="EMBL/GenBank/DDBJ databases">
        <authorList>
            <person name="Li R."/>
            <person name="Bekaert M."/>
        </authorList>
    </citation>
    <scope>NUCLEOTIDE SEQUENCE [LARGE SCALE GENOMIC DNA]</scope>
    <source>
        <strain evidence="3">wild</strain>
    </source>
</reference>
<dbReference type="InterPro" id="IPR049012">
    <property type="entry name" value="Mutator_transp_dom"/>
</dbReference>
<organism evidence="2 3">
    <name type="scientific">Mytilus coruscus</name>
    <name type="common">Sea mussel</name>
    <dbReference type="NCBI Taxonomy" id="42192"/>
    <lineage>
        <taxon>Eukaryota</taxon>
        <taxon>Metazoa</taxon>
        <taxon>Spiralia</taxon>
        <taxon>Lophotrochozoa</taxon>
        <taxon>Mollusca</taxon>
        <taxon>Bivalvia</taxon>
        <taxon>Autobranchia</taxon>
        <taxon>Pteriomorphia</taxon>
        <taxon>Mytilida</taxon>
        <taxon>Mytiloidea</taxon>
        <taxon>Mytilidae</taxon>
        <taxon>Mytilinae</taxon>
        <taxon>Mytilus</taxon>
    </lineage>
</organism>
<keyword evidence="3" id="KW-1185">Reference proteome</keyword>
<proteinExistence type="predicted"/>
<dbReference type="EMBL" id="CACVKT020001495">
    <property type="protein sequence ID" value="CAC5368589.1"/>
    <property type="molecule type" value="Genomic_DNA"/>
</dbReference>
<sequence>MPGQDRRKNKKLRRKKINFNKGYTPWNNKLQFELGAEADPSNGANIRVTRPEMEIYEAALTQHKGAANTLPTRLRPRHSYKEETEEQEDCSENIIVNFSKLKDFIKKCIKHRCRNHSKVDVAISKRMGLCISLRAMCEKCHFDIRSCKVYTECEKKSRGPASGYLHEAMTLAVLKTKMGGTDLQMALACLNIKVPSLQLISTNVNKQCDKMIELNEAAMIKNQQFVQEFNNCIGKENEVDVETDTAYNNRNQVGYEAGTQSFCPLIEKNTGLNLLMTMSTANKLCNKKINCSHNECKKTYSSEETISSSEGKLAEKILQKMNDHKILKVKSVTSDASAQLSKVVREFGKKSGNSIRYYQCFVHRMRTVQKYIKNLTFSKLQPGYDRDFFRQRLATCIRSRVRLELVRIHKISTQHHFATLAQSAIKNIVSCFSGNHANCKENSLACCAHLDTHNTKFLPYGVYLNLSVVDKKKIESALNKSLSLDVLNKISSLHTTNQCESLHHRVFTYAPKSVLHKRNFHGLCHSACHSSTFGTGKSSILLAKSLGLDFSKCAPFFKFMIRKDIIALYYSQRKKTAKYKIQKFFGKV</sequence>
<evidence type="ECO:0000259" key="1">
    <source>
        <dbReference type="Pfam" id="PF20700"/>
    </source>
</evidence>
<accession>A0A6J8AKQ1</accession>
<dbReference type="AlphaFoldDB" id="A0A6J8AKQ1"/>